<keyword evidence="2 4" id="KW-0418">Kinase</keyword>
<dbReference type="Gene3D" id="3.40.1190.20">
    <property type="match status" value="1"/>
</dbReference>
<comment type="caution">
    <text evidence="4">The sequence shown here is derived from an EMBL/GenBank/DDBJ whole genome shotgun (WGS) entry which is preliminary data.</text>
</comment>
<evidence type="ECO:0000259" key="3">
    <source>
        <dbReference type="Pfam" id="PF00294"/>
    </source>
</evidence>
<dbReference type="EMBL" id="JAUSTP010000022">
    <property type="protein sequence ID" value="MDQ0190700.1"/>
    <property type="molecule type" value="Genomic_DNA"/>
</dbReference>
<dbReference type="Proteomes" id="UP001232973">
    <property type="component" value="Unassembled WGS sequence"/>
</dbReference>
<dbReference type="PANTHER" id="PTHR10584">
    <property type="entry name" value="SUGAR KINASE"/>
    <property type="match status" value="1"/>
</dbReference>
<dbReference type="Pfam" id="PF00294">
    <property type="entry name" value="PfkB"/>
    <property type="match status" value="1"/>
</dbReference>
<gene>
    <name evidence="4" type="ORF">J2S03_002567</name>
</gene>
<evidence type="ECO:0000256" key="2">
    <source>
        <dbReference type="ARBA" id="ARBA00022777"/>
    </source>
</evidence>
<organism evidence="4 5">
    <name type="scientific">Alicyclobacillus cycloheptanicus</name>
    <dbReference type="NCBI Taxonomy" id="1457"/>
    <lineage>
        <taxon>Bacteria</taxon>
        <taxon>Bacillati</taxon>
        <taxon>Bacillota</taxon>
        <taxon>Bacilli</taxon>
        <taxon>Bacillales</taxon>
        <taxon>Alicyclobacillaceae</taxon>
        <taxon>Alicyclobacillus</taxon>
    </lineage>
</organism>
<evidence type="ECO:0000256" key="1">
    <source>
        <dbReference type="ARBA" id="ARBA00022679"/>
    </source>
</evidence>
<dbReference type="RefSeq" id="WP_274454951.1">
    <property type="nucleotide sequence ID" value="NZ_CP067097.1"/>
</dbReference>
<keyword evidence="1 4" id="KW-0808">Transferase</keyword>
<dbReference type="InterPro" id="IPR011611">
    <property type="entry name" value="PfkB_dom"/>
</dbReference>
<keyword evidence="5" id="KW-1185">Reference proteome</keyword>
<reference evidence="4 5" key="1">
    <citation type="submission" date="2023-07" db="EMBL/GenBank/DDBJ databases">
        <title>Genomic Encyclopedia of Type Strains, Phase IV (KMG-IV): sequencing the most valuable type-strain genomes for metagenomic binning, comparative biology and taxonomic classification.</title>
        <authorList>
            <person name="Goeker M."/>
        </authorList>
    </citation>
    <scope>NUCLEOTIDE SEQUENCE [LARGE SCALE GENOMIC DNA]</scope>
    <source>
        <strain evidence="4 5">DSM 4006</strain>
    </source>
</reference>
<proteinExistence type="predicted"/>
<dbReference type="SUPFAM" id="SSF53613">
    <property type="entry name" value="Ribokinase-like"/>
    <property type="match status" value="1"/>
</dbReference>
<dbReference type="CDD" id="cd01941">
    <property type="entry name" value="YeiC_kinase_like"/>
    <property type="match status" value="1"/>
</dbReference>
<sequence>MNGIVVVVGGANLDIKGRLRDETALHTSNPGTVWRTFGGVGRNIAENLAVLGCPVRLVAPVGDDAAGQEVLRHLQDVGVDVEHVFPVEGERTGTYLAVMDRSGEMEIAVADMAIMDHLSPVELTSRRCAFGDAKVVCLDANLPADVLSLALDAARDESPRAVTVADPVSVPKALRLLPCLSRLDVITPSRDELAALSDMPVATLEDVARAARALRARGVQTVICTLGEQGVHVDTAAWTGLVPARSVEVVDVTGAGDAFTAGIIYGIYTKMAWAEAVDYAQGLAAQMVASTASVLKRASDPVHAVSDRRGKGDKQ</sequence>
<feature type="domain" description="Carbohydrate kinase PfkB" evidence="3">
    <location>
        <begin position="5"/>
        <end position="291"/>
    </location>
</feature>
<protein>
    <submittedName>
        <fullName evidence="4">Pseudouridine kinase</fullName>
        <ecNumber evidence="4">2.7.1.83</ecNumber>
    </submittedName>
</protein>
<accession>A0ABT9XKP3</accession>
<dbReference type="PROSITE" id="PS00583">
    <property type="entry name" value="PFKB_KINASES_1"/>
    <property type="match status" value="1"/>
</dbReference>
<dbReference type="PROSITE" id="PS00584">
    <property type="entry name" value="PFKB_KINASES_2"/>
    <property type="match status" value="1"/>
</dbReference>
<dbReference type="EC" id="2.7.1.83" evidence="4"/>
<dbReference type="InterPro" id="IPR029056">
    <property type="entry name" value="Ribokinase-like"/>
</dbReference>
<evidence type="ECO:0000313" key="5">
    <source>
        <dbReference type="Proteomes" id="UP001232973"/>
    </source>
</evidence>
<dbReference type="GO" id="GO:0050225">
    <property type="term" value="F:pseudouridine kinase activity"/>
    <property type="evidence" value="ECO:0007669"/>
    <property type="project" value="UniProtKB-EC"/>
</dbReference>
<evidence type="ECO:0000313" key="4">
    <source>
        <dbReference type="EMBL" id="MDQ0190700.1"/>
    </source>
</evidence>
<dbReference type="InterPro" id="IPR002173">
    <property type="entry name" value="Carboh/pur_kinase_PfkB_CS"/>
</dbReference>
<dbReference type="PANTHER" id="PTHR10584:SF166">
    <property type="entry name" value="RIBOKINASE"/>
    <property type="match status" value="1"/>
</dbReference>
<name>A0ABT9XKP3_9BACL</name>